<dbReference type="PROSITE" id="PS01360">
    <property type="entry name" value="ZF_MYND_1"/>
    <property type="match status" value="1"/>
</dbReference>
<dbReference type="PROSITE" id="PS50865">
    <property type="entry name" value="ZF_MYND_2"/>
    <property type="match status" value="1"/>
</dbReference>
<keyword evidence="3" id="KW-0479">Metal-binding</keyword>
<dbReference type="PANTHER" id="PTHR10516:SF443">
    <property type="entry name" value="FK506-BINDING PROTEIN 59-RELATED"/>
    <property type="match status" value="1"/>
</dbReference>
<accession>L8GFP0</accession>
<dbReference type="OrthoDB" id="1902587at2759"/>
<dbReference type="RefSeq" id="XP_004333672.1">
    <property type="nucleotide sequence ID" value="XM_004333624.1"/>
</dbReference>
<dbReference type="Pfam" id="PF00254">
    <property type="entry name" value="FKBP_C"/>
    <property type="match status" value="1"/>
</dbReference>
<reference evidence="12 13" key="1">
    <citation type="journal article" date="2013" name="Genome Biol.">
        <title>Genome of Acanthamoeba castellanii highlights extensive lateral gene transfer and early evolution of tyrosine kinase signaling.</title>
        <authorList>
            <person name="Clarke M."/>
            <person name="Lohan A.J."/>
            <person name="Liu B."/>
            <person name="Lagkouvardos I."/>
            <person name="Roy S."/>
            <person name="Zafar N."/>
            <person name="Bertelli C."/>
            <person name="Schilde C."/>
            <person name="Kianianmomeni A."/>
            <person name="Burglin T.R."/>
            <person name="Frech C."/>
            <person name="Turcotte B."/>
            <person name="Kopec K.O."/>
            <person name="Synnott J.M."/>
            <person name="Choo C."/>
            <person name="Paponov I."/>
            <person name="Finkler A."/>
            <person name="Soon Heng Tan C."/>
            <person name="Hutchins A.P."/>
            <person name="Weinmeier T."/>
            <person name="Rattei T."/>
            <person name="Chu J.S."/>
            <person name="Gimenez G."/>
            <person name="Irimia M."/>
            <person name="Rigden D.J."/>
            <person name="Fitzpatrick D.A."/>
            <person name="Lorenzo-Morales J."/>
            <person name="Bateman A."/>
            <person name="Chiu C.H."/>
            <person name="Tang P."/>
            <person name="Hegemann P."/>
            <person name="Fromm H."/>
            <person name="Raoult D."/>
            <person name="Greub G."/>
            <person name="Miranda-Saavedra D."/>
            <person name="Chen N."/>
            <person name="Nash P."/>
            <person name="Ginger M.L."/>
            <person name="Horn M."/>
            <person name="Schaap P."/>
            <person name="Caler L."/>
            <person name="Loftus B."/>
        </authorList>
    </citation>
    <scope>NUCLEOTIDE SEQUENCE [LARGE SCALE GENOMIC DNA]</scope>
    <source>
        <strain evidence="12 13">Neff</strain>
    </source>
</reference>
<dbReference type="GO" id="GO:0008270">
    <property type="term" value="F:zinc ion binding"/>
    <property type="evidence" value="ECO:0007669"/>
    <property type="project" value="UniProtKB-KW"/>
</dbReference>
<keyword evidence="5" id="KW-0862">Zinc</keyword>
<dbReference type="SUPFAM" id="SSF54534">
    <property type="entry name" value="FKBP-like"/>
    <property type="match status" value="1"/>
</dbReference>
<evidence type="ECO:0000313" key="12">
    <source>
        <dbReference type="EMBL" id="ELR11659.1"/>
    </source>
</evidence>
<keyword evidence="7 9" id="KW-0413">Isomerase</keyword>
<dbReference type="GeneID" id="14912102"/>
<dbReference type="PROSITE" id="PS50059">
    <property type="entry name" value="FKBP_PPIASE"/>
    <property type="match status" value="1"/>
</dbReference>
<sequence>MEHLLQQQQAQQTCAVCQVSSREKELKRCAACQAVWYCDAEHQKQHWKTHKAICKLIPEAHRNGFAKKVLKEGNNERFPKRGNTVKVHYTGTLLNDKQFDSSREKGRPFVFVIGKKNVIKGWDEGVLTMSVGERSLFVISPEWAYGESGIEPVATLVFDVELLEV</sequence>
<proteinExistence type="predicted"/>
<evidence type="ECO:0000256" key="5">
    <source>
        <dbReference type="ARBA" id="ARBA00022833"/>
    </source>
</evidence>
<keyword evidence="4 8" id="KW-0863">Zinc-finger</keyword>
<evidence type="ECO:0000256" key="2">
    <source>
        <dbReference type="ARBA" id="ARBA00013194"/>
    </source>
</evidence>
<dbReference type="EC" id="5.2.1.8" evidence="2 9"/>
<comment type="catalytic activity">
    <reaction evidence="1 9">
        <text>[protein]-peptidylproline (omega=180) = [protein]-peptidylproline (omega=0)</text>
        <dbReference type="Rhea" id="RHEA:16237"/>
        <dbReference type="Rhea" id="RHEA-COMP:10747"/>
        <dbReference type="Rhea" id="RHEA-COMP:10748"/>
        <dbReference type="ChEBI" id="CHEBI:83833"/>
        <dbReference type="ChEBI" id="CHEBI:83834"/>
        <dbReference type="EC" id="5.2.1.8"/>
    </reaction>
</comment>
<dbReference type="InterPro" id="IPR001179">
    <property type="entry name" value="PPIase_FKBP_dom"/>
</dbReference>
<evidence type="ECO:0000313" key="13">
    <source>
        <dbReference type="Proteomes" id="UP000011083"/>
    </source>
</evidence>
<dbReference type="VEuPathDB" id="AmoebaDB:ACA1_260230"/>
<evidence type="ECO:0000256" key="9">
    <source>
        <dbReference type="PROSITE-ProRule" id="PRU00277"/>
    </source>
</evidence>
<dbReference type="InterPro" id="IPR002893">
    <property type="entry name" value="Znf_MYND"/>
</dbReference>
<evidence type="ECO:0000256" key="8">
    <source>
        <dbReference type="PROSITE-ProRule" id="PRU00134"/>
    </source>
</evidence>
<evidence type="ECO:0000256" key="3">
    <source>
        <dbReference type="ARBA" id="ARBA00022723"/>
    </source>
</evidence>
<dbReference type="GO" id="GO:0003755">
    <property type="term" value="F:peptidyl-prolyl cis-trans isomerase activity"/>
    <property type="evidence" value="ECO:0007669"/>
    <property type="project" value="UniProtKB-KW"/>
</dbReference>
<name>L8GFP0_ACACF</name>
<dbReference type="SUPFAM" id="SSF144232">
    <property type="entry name" value="HIT/MYND zinc finger-like"/>
    <property type="match status" value="1"/>
</dbReference>
<dbReference type="KEGG" id="acan:ACA1_260230"/>
<keyword evidence="13" id="KW-1185">Reference proteome</keyword>
<dbReference type="EMBL" id="KB008148">
    <property type="protein sequence ID" value="ELR11659.1"/>
    <property type="molecule type" value="Genomic_DNA"/>
</dbReference>
<dbReference type="STRING" id="1257118.L8GFP0"/>
<evidence type="ECO:0000259" key="11">
    <source>
        <dbReference type="PROSITE" id="PS50865"/>
    </source>
</evidence>
<dbReference type="Proteomes" id="UP000011083">
    <property type="component" value="Unassembled WGS sequence"/>
</dbReference>
<protein>
    <recommendedName>
        <fullName evidence="2 9">peptidylprolyl isomerase</fullName>
        <ecNumber evidence="2 9">5.2.1.8</ecNumber>
    </recommendedName>
</protein>
<dbReference type="GO" id="GO:0005737">
    <property type="term" value="C:cytoplasm"/>
    <property type="evidence" value="ECO:0007669"/>
    <property type="project" value="TreeGrafter"/>
</dbReference>
<dbReference type="PANTHER" id="PTHR10516">
    <property type="entry name" value="PEPTIDYL-PROLYL CIS-TRANS ISOMERASE"/>
    <property type="match status" value="1"/>
</dbReference>
<gene>
    <name evidence="12" type="ORF">ACA1_260230</name>
</gene>
<dbReference type="Gene3D" id="3.10.50.40">
    <property type="match status" value="1"/>
</dbReference>
<dbReference type="Gene3D" id="6.10.140.2220">
    <property type="match status" value="1"/>
</dbReference>
<dbReference type="Pfam" id="PF01753">
    <property type="entry name" value="zf-MYND"/>
    <property type="match status" value="1"/>
</dbReference>
<evidence type="ECO:0000256" key="1">
    <source>
        <dbReference type="ARBA" id="ARBA00000971"/>
    </source>
</evidence>
<evidence type="ECO:0000256" key="7">
    <source>
        <dbReference type="ARBA" id="ARBA00023235"/>
    </source>
</evidence>
<organism evidence="12 13">
    <name type="scientific">Acanthamoeba castellanii (strain ATCC 30010 / Neff)</name>
    <dbReference type="NCBI Taxonomy" id="1257118"/>
    <lineage>
        <taxon>Eukaryota</taxon>
        <taxon>Amoebozoa</taxon>
        <taxon>Discosea</taxon>
        <taxon>Longamoebia</taxon>
        <taxon>Centramoebida</taxon>
        <taxon>Acanthamoebidae</taxon>
        <taxon>Acanthamoeba</taxon>
    </lineage>
</organism>
<dbReference type="AlphaFoldDB" id="L8GFP0"/>
<evidence type="ECO:0000256" key="4">
    <source>
        <dbReference type="ARBA" id="ARBA00022771"/>
    </source>
</evidence>
<feature type="domain" description="MYND-type" evidence="11">
    <location>
        <begin position="14"/>
        <end position="54"/>
    </location>
</feature>
<dbReference type="FunFam" id="3.10.50.40:FF:000006">
    <property type="entry name" value="Peptidyl-prolyl cis-trans isomerase"/>
    <property type="match status" value="1"/>
</dbReference>
<feature type="domain" description="PPIase FKBP-type" evidence="10">
    <location>
        <begin position="82"/>
        <end position="165"/>
    </location>
</feature>
<evidence type="ECO:0000256" key="6">
    <source>
        <dbReference type="ARBA" id="ARBA00023110"/>
    </source>
</evidence>
<dbReference type="InterPro" id="IPR050689">
    <property type="entry name" value="FKBP-type_PPIase"/>
</dbReference>
<dbReference type="InterPro" id="IPR046357">
    <property type="entry name" value="PPIase_dom_sf"/>
</dbReference>
<evidence type="ECO:0000259" key="10">
    <source>
        <dbReference type="PROSITE" id="PS50059"/>
    </source>
</evidence>
<keyword evidence="6 9" id="KW-0697">Rotamase</keyword>